<protein>
    <submittedName>
        <fullName evidence="1">Predicted nucleic acid-binding protein</fullName>
    </submittedName>
</protein>
<dbReference type="PANTHER" id="PTHR39550">
    <property type="entry name" value="SLL0658 PROTEIN"/>
    <property type="match status" value="1"/>
</dbReference>
<name>A0A401H9J0_AERPX</name>
<dbReference type="PANTHER" id="PTHR39550:SF1">
    <property type="entry name" value="SLL0658 PROTEIN"/>
    <property type="match status" value="1"/>
</dbReference>
<accession>A0A401H9J0</accession>
<comment type="caution">
    <text evidence="1">The sequence shown here is derived from an EMBL/GenBank/DDBJ whole genome shotgun (WGS) entry which is preliminary data.</text>
</comment>
<organism evidence="1 2">
    <name type="scientific">Aeropyrum pernix</name>
    <dbReference type="NCBI Taxonomy" id="56636"/>
    <lineage>
        <taxon>Archaea</taxon>
        <taxon>Thermoproteota</taxon>
        <taxon>Thermoprotei</taxon>
        <taxon>Desulfurococcales</taxon>
        <taxon>Desulfurococcaceae</taxon>
        <taxon>Aeropyrum</taxon>
    </lineage>
</organism>
<dbReference type="InterPro" id="IPR029060">
    <property type="entry name" value="PIN-like_dom_sf"/>
</dbReference>
<evidence type="ECO:0000313" key="2">
    <source>
        <dbReference type="Proteomes" id="UP000291213"/>
    </source>
</evidence>
<dbReference type="InterPro" id="IPR021799">
    <property type="entry name" value="PIN-like_prokaryotic"/>
</dbReference>
<gene>
    <name evidence="1" type="ORF">apy_07890</name>
</gene>
<reference evidence="1 2" key="1">
    <citation type="submission" date="2017-02" db="EMBL/GenBank/DDBJ databases">
        <title>isolation and characterization of a novel temperate virus Aeropyrum globular virus 1 infecting hyperthermophilic archaeon Aeropyrum.</title>
        <authorList>
            <person name="Yumiya M."/>
            <person name="Yoshida T."/>
            <person name="Sako Y."/>
        </authorList>
    </citation>
    <scope>NUCLEOTIDE SEQUENCE [LARGE SCALE GENOMIC DNA]</scope>
    <source>
        <strain evidence="1 2">YK1-12-2013</strain>
    </source>
</reference>
<dbReference type="AlphaFoldDB" id="A0A401H9J0"/>
<dbReference type="SUPFAM" id="SSF88723">
    <property type="entry name" value="PIN domain-like"/>
    <property type="match status" value="1"/>
</dbReference>
<dbReference type="Proteomes" id="UP000291213">
    <property type="component" value="Unassembled WGS sequence"/>
</dbReference>
<dbReference type="EMBL" id="BDMD01000040">
    <property type="protein sequence ID" value="GBF09064.1"/>
    <property type="molecule type" value="Genomic_DNA"/>
</dbReference>
<proteinExistence type="predicted"/>
<dbReference type="Pfam" id="PF11848">
    <property type="entry name" value="DUF3368"/>
    <property type="match status" value="1"/>
</dbReference>
<sequence>MNSSVIIALAEINMANIISVLNIEIIVPHAVYEEVVTKGRSRPGSKELETLINQGKVKVLAPKNRALVEALHDPLGMGESEAIALAVEHGCMLALDDRIARSKAKSMNLKVIGTIGLLRLTYSKGLIGRDMLIQALRELKEHGFRISDKIINEVLKKLK</sequence>
<evidence type="ECO:0000313" key="1">
    <source>
        <dbReference type="EMBL" id="GBF09064.1"/>
    </source>
</evidence>